<dbReference type="GO" id="GO:0004222">
    <property type="term" value="F:metalloendopeptidase activity"/>
    <property type="evidence" value="ECO:0007669"/>
    <property type="project" value="TreeGrafter"/>
</dbReference>
<dbReference type="Pfam" id="PF01476">
    <property type="entry name" value="LysM"/>
    <property type="match status" value="2"/>
</dbReference>
<protein>
    <recommendedName>
        <fullName evidence="1">LysM domain-containing protein</fullName>
    </recommendedName>
</protein>
<evidence type="ECO:0000259" key="1">
    <source>
        <dbReference type="PROSITE" id="PS51782"/>
    </source>
</evidence>
<dbReference type="InterPro" id="IPR050570">
    <property type="entry name" value="Cell_wall_metabolism_enzyme"/>
</dbReference>
<dbReference type="Pfam" id="PF01551">
    <property type="entry name" value="Peptidase_M23"/>
    <property type="match status" value="1"/>
</dbReference>
<name>A0A1F5NSS8_9BACT</name>
<evidence type="ECO:0000313" key="3">
    <source>
        <dbReference type="Proteomes" id="UP000176233"/>
    </source>
</evidence>
<dbReference type="CDD" id="cd12797">
    <property type="entry name" value="M23_peptidase"/>
    <property type="match status" value="1"/>
</dbReference>
<dbReference type="PROSITE" id="PS51782">
    <property type="entry name" value="LYSM"/>
    <property type="match status" value="2"/>
</dbReference>
<organism evidence="2 3">
    <name type="scientific">Candidatus Doudnabacteria bacterium RIFCSPHIGHO2_01_FULL_45_18</name>
    <dbReference type="NCBI Taxonomy" id="1817823"/>
    <lineage>
        <taxon>Bacteria</taxon>
        <taxon>Candidatus Doudnaibacteriota</taxon>
    </lineage>
</organism>
<dbReference type="InterPro" id="IPR036779">
    <property type="entry name" value="LysM_dom_sf"/>
</dbReference>
<accession>A0A1F5NSS8</accession>
<dbReference type="Gene3D" id="3.10.350.10">
    <property type="entry name" value="LysM domain"/>
    <property type="match status" value="2"/>
</dbReference>
<reference evidence="2 3" key="1">
    <citation type="journal article" date="2016" name="Nat. Commun.">
        <title>Thousands of microbial genomes shed light on interconnected biogeochemical processes in an aquifer system.</title>
        <authorList>
            <person name="Anantharaman K."/>
            <person name="Brown C.T."/>
            <person name="Hug L.A."/>
            <person name="Sharon I."/>
            <person name="Castelle C.J."/>
            <person name="Probst A.J."/>
            <person name="Thomas B.C."/>
            <person name="Singh A."/>
            <person name="Wilkins M.J."/>
            <person name="Karaoz U."/>
            <person name="Brodie E.L."/>
            <person name="Williams K.H."/>
            <person name="Hubbard S.S."/>
            <person name="Banfield J.F."/>
        </authorList>
    </citation>
    <scope>NUCLEOTIDE SEQUENCE [LARGE SCALE GENOMIC DNA]</scope>
</reference>
<evidence type="ECO:0000313" key="2">
    <source>
        <dbReference type="EMBL" id="OGE80592.1"/>
    </source>
</evidence>
<dbReference type="PANTHER" id="PTHR21666:SF286">
    <property type="entry name" value="LIPOPROTEIN NLPD"/>
    <property type="match status" value="1"/>
</dbReference>
<sequence length="366" mass="39321">MLGVAVLAVFGNLSLNHRTEAQSDQSVIFSFLKNHPQLNLNLLAVSDTTTVLAKSDQLIASTQATASSIVLTSSTTESKTSEPMTILDDVIMKTNPADTQIVYHEGLTKYTVTPGDTISGIASSFGISPQTVMMENKMDETSILKPGQELTILPMTGITYTLKDGDTLEGILNKYKITEDDFLNANNLESFEDLNIGSVAVIPLEAVSLPNKPKPATQFANSSSGAVALKQAAVPAGFVGSELINFIWPTPAKTISQGYHSRHTGLDISDSRKEPIYASSDGFVEISGYQANGYGNTIVINHGNGFKTRYAHASELFVQAGDFVKQGQEIAKQGRTGRVRGVTGIHLHFEIIKNGVKVNPLAYVKP</sequence>
<dbReference type="Gene3D" id="2.70.70.10">
    <property type="entry name" value="Glucose Permease (Domain IIA)"/>
    <property type="match status" value="1"/>
</dbReference>
<dbReference type="InterPro" id="IPR018392">
    <property type="entry name" value="LysM"/>
</dbReference>
<proteinExistence type="predicted"/>
<dbReference type="Proteomes" id="UP000176233">
    <property type="component" value="Unassembled WGS sequence"/>
</dbReference>
<feature type="domain" description="LysM" evidence="1">
    <location>
        <begin position="158"/>
        <end position="202"/>
    </location>
</feature>
<gene>
    <name evidence="2" type="ORF">A2660_02120</name>
</gene>
<dbReference type="PANTHER" id="PTHR21666">
    <property type="entry name" value="PEPTIDASE-RELATED"/>
    <property type="match status" value="1"/>
</dbReference>
<feature type="domain" description="LysM" evidence="1">
    <location>
        <begin position="108"/>
        <end position="152"/>
    </location>
</feature>
<comment type="caution">
    <text evidence="2">The sequence shown here is derived from an EMBL/GenBank/DDBJ whole genome shotgun (WGS) entry which is preliminary data.</text>
</comment>
<dbReference type="CDD" id="cd00118">
    <property type="entry name" value="LysM"/>
    <property type="match status" value="2"/>
</dbReference>
<dbReference type="EMBL" id="MFEJ01000006">
    <property type="protein sequence ID" value="OGE80592.1"/>
    <property type="molecule type" value="Genomic_DNA"/>
</dbReference>
<dbReference type="SUPFAM" id="SSF51261">
    <property type="entry name" value="Duplicated hybrid motif"/>
    <property type="match status" value="1"/>
</dbReference>
<dbReference type="InterPro" id="IPR011055">
    <property type="entry name" value="Dup_hybrid_motif"/>
</dbReference>
<dbReference type="AlphaFoldDB" id="A0A1F5NSS8"/>
<dbReference type="SMART" id="SM00257">
    <property type="entry name" value="LysM"/>
    <property type="match status" value="2"/>
</dbReference>
<dbReference type="InterPro" id="IPR016047">
    <property type="entry name" value="M23ase_b-sheet_dom"/>
</dbReference>